<dbReference type="PANTHER" id="PTHR47992">
    <property type="entry name" value="PROTEIN PHOSPHATASE"/>
    <property type="match status" value="1"/>
</dbReference>
<reference evidence="3 4" key="1">
    <citation type="submission" date="2019-07" db="EMBL/GenBank/DDBJ databases">
        <title>De Novo Assembly of kiwifruit Actinidia rufa.</title>
        <authorList>
            <person name="Sugita-Konishi S."/>
            <person name="Sato K."/>
            <person name="Mori E."/>
            <person name="Abe Y."/>
            <person name="Kisaki G."/>
            <person name="Hamano K."/>
            <person name="Suezawa K."/>
            <person name="Otani M."/>
            <person name="Fukuda T."/>
            <person name="Manabe T."/>
            <person name="Gomi K."/>
            <person name="Tabuchi M."/>
            <person name="Akimitsu K."/>
            <person name="Kataoka I."/>
        </authorList>
    </citation>
    <scope>NUCLEOTIDE SEQUENCE [LARGE SCALE GENOMIC DNA]</scope>
    <source>
        <strain evidence="4">cv. Fuchu</strain>
    </source>
</reference>
<dbReference type="CDD" id="cd00143">
    <property type="entry name" value="PP2Cc"/>
    <property type="match status" value="1"/>
</dbReference>
<sequence length="236" mass="26633">MVEERHNERPIRVRNEDDHKQNAENCGPRVRFEGSSRFISMYTQQGRKGTNQDAMTVWENFNGEKDAYFCALTDPTATTKTDEKDKDNDENADSEDVSKNPLFSLVKDCIIKSFEEVDEDLCVDATLDTYCSGTTAVAVLKQGDHLVIANLGDSRAVLCTRGDNNQIVSVQLTVDLKPNLPNEAERIKQCEGRVFAMDEEPEVYRIWMPKENCPGLAMARAFGDFCLKDFGFDLNP</sequence>
<dbReference type="EMBL" id="BJWL01000002">
    <property type="protein sequence ID" value="GFY82432.1"/>
    <property type="molecule type" value="Genomic_DNA"/>
</dbReference>
<accession>A0A7J0E812</accession>
<dbReference type="Proteomes" id="UP000585474">
    <property type="component" value="Unassembled WGS sequence"/>
</dbReference>
<protein>
    <submittedName>
        <fullName evidence="3">Protein phosphatase 2C family protein</fullName>
    </submittedName>
</protein>
<feature type="region of interest" description="Disordered" evidence="1">
    <location>
        <begin position="78"/>
        <end position="97"/>
    </location>
</feature>
<dbReference type="InterPro" id="IPR036457">
    <property type="entry name" value="PPM-type-like_dom_sf"/>
</dbReference>
<organism evidence="3 4">
    <name type="scientific">Actinidia rufa</name>
    <dbReference type="NCBI Taxonomy" id="165716"/>
    <lineage>
        <taxon>Eukaryota</taxon>
        <taxon>Viridiplantae</taxon>
        <taxon>Streptophyta</taxon>
        <taxon>Embryophyta</taxon>
        <taxon>Tracheophyta</taxon>
        <taxon>Spermatophyta</taxon>
        <taxon>Magnoliopsida</taxon>
        <taxon>eudicotyledons</taxon>
        <taxon>Gunneridae</taxon>
        <taxon>Pentapetalae</taxon>
        <taxon>asterids</taxon>
        <taxon>Ericales</taxon>
        <taxon>Actinidiaceae</taxon>
        <taxon>Actinidia</taxon>
    </lineage>
</organism>
<dbReference type="InterPro" id="IPR015655">
    <property type="entry name" value="PP2C"/>
</dbReference>
<dbReference type="SMART" id="SM00332">
    <property type="entry name" value="PP2Cc"/>
    <property type="match status" value="1"/>
</dbReference>
<evidence type="ECO:0000313" key="3">
    <source>
        <dbReference type="EMBL" id="GFY82432.1"/>
    </source>
</evidence>
<name>A0A7J0E812_9ERIC</name>
<keyword evidence="4" id="KW-1185">Reference proteome</keyword>
<feature type="compositionally biased region" description="Basic and acidic residues" evidence="1">
    <location>
        <begin position="80"/>
        <end position="89"/>
    </location>
</feature>
<dbReference type="Pfam" id="PF00481">
    <property type="entry name" value="PP2C"/>
    <property type="match status" value="1"/>
</dbReference>
<dbReference type="GO" id="GO:0004722">
    <property type="term" value="F:protein serine/threonine phosphatase activity"/>
    <property type="evidence" value="ECO:0007669"/>
    <property type="project" value="InterPro"/>
</dbReference>
<dbReference type="OrthoDB" id="10264738at2759"/>
<dbReference type="InterPro" id="IPR001932">
    <property type="entry name" value="PPM-type_phosphatase-like_dom"/>
</dbReference>
<evidence type="ECO:0000256" key="1">
    <source>
        <dbReference type="SAM" id="MobiDB-lite"/>
    </source>
</evidence>
<dbReference type="SUPFAM" id="SSF81606">
    <property type="entry name" value="PP2C-like"/>
    <property type="match status" value="1"/>
</dbReference>
<evidence type="ECO:0000259" key="2">
    <source>
        <dbReference type="PROSITE" id="PS51746"/>
    </source>
</evidence>
<feature type="region of interest" description="Disordered" evidence="1">
    <location>
        <begin position="1"/>
        <end position="27"/>
    </location>
</feature>
<comment type="caution">
    <text evidence="3">The sequence shown here is derived from an EMBL/GenBank/DDBJ whole genome shotgun (WGS) entry which is preliminary data.</text>
</comment>
<dbReference type="AlphaFoldDB" id="A0A7J0E812"/>
<feature type="domain" description="PPM-type phosphatase" evidence="2">
    <location>
        <begin position="38"/>
        <end position="236"/>
    </location>
</feature>
<gene>
    <name evidence="3" type="ORF">Acr_02g0006720</name>
</gene>
<feature type="compositionally biased region" description="Basic and acidic residues" evidence="1">
    <location>
        <begin position="1"/>
        <end position="22"/>
    </location>
</feature>
<evidence type="ECO:0000313" key="4">
    <source>
        <dbReference type="Proteomes" id="UP000585474"/>
    </source>
</evidence>
<dbReference type="PROSITE" id="PS51746">
    <property type="entry name" value="PPM_2"/>
    <property type="match status" value="1"/>
</dbReference>
<dbReference type="Gene3D" id="3.60.40.10">
    <property type="entry name" value="PPM-type phosphatase domain"/>
    <property type="match status" value="1"/>
</dbReference>
<proteinExistence type="predicted"/>